<evidence type="ECO:0000256" key="5">
    <source>
        <dbReference type="ARBA" id="ARBA00023136"/>
    </source>
</evidence>
<comment type="subcellular location">
    <subcellularLocation>
        <location evidence="6">Cell membrane</location>
        <topology evidence="6">Multi-pass membrane protein</topology>
    </subcellularLocation>
    <subcellularLocation>
        <location evidence="1">Membrane</location>
        <topology evidence="1">Multi-pass membrane protein</topology>
    </subcellularLocation>
</comment>
<feature type="transmembrane region" description="Helical" evidence="6">
    <location>
        <begin position="105"/>
        <end position="133"/>
    </location>
</feature>
<feature type="transmembrane region" description="Helical" evidence="6">
    <location>
        <begin position="328"/>
        <end position="348"/>
    </location>
</feature>
<dbReference type="Pfam" id="PF04515">
    <property type="entry name" value="Choline_transpo"/>
    <property type="match status" value="1"/>
</dbReference>
<dbReference type="GO" id="GO:0022857">
    <property type="term" value="F:transmembrane transporter activity"/>
    <property type="evidence" value="ECO:0007669"/>
    <property type="project" value="UniProtKB-UniRule"/>
</dbReference>
<comment type="function">
    <text evidence="6">Choline transporter.</text>
</comment>
<evidence type="ECO:0000256" key="4">
    <source>
        <dbReference type="ARBA" id="ARBA00022989"/>
    </source>
</evidence>
<evidence type="ECO:0000256" key="1">
    <source>
        <dbReference type="ARBA" id="ARBA00004141"/>
    </source>
</evidence>
<feature type="transmembrane region" description="Helical" evidence="6">
    <location>
        <begin position="212"/>
        <end position="234"/>
    </location>
</feature>
<name>V5G3P1_ANOGL</name>
<reference evidence="7" key="1">
    <citation type="submission" date="2013-07" db="EMBL/GenBank/DDBJ databases">
        <title>Midgut Transcriptome Profiling of Anoplphora glabripennis, a Lignocellulose Degrading, Wood-Boring Cerambycid.</title>
        <authorList>
            <person name="Scully E.D."/>
            <person name="Hoover K."/>
            <person name="Carlson J.E."/>
            <person name="Tien M."/>
            <person name="Geib S.M."/>
        </authorList>
    </citation>
    <scope>NUCLEOTIDE SEQUENCE</scope>
</reference>
<feature type="transmembrane region" description="Helical" evidence="6">
    <location>
        <begin position="29"/>
        <end position="52"/>
    </location>
</feature>
<organism evidence="7">
    <name type="scientific">Anoplophora glabripennis</name>
    <name type="common">Asian longhorn beetle</name>
    <name type="synonym">Anoplophora nobilis</name>
    <dbReference type="NCBI Taxonomy" id="217634"/>
    <lineage>
        <taxon>Eukaryota</taxon>
        <taxon>Metazoa</taxon>
        <taxon>Ecdysozoa</taxon>
        <taxon>Arthropoda</taxon>
        <taxon>Hexapoda</taxon>
        <taxon>Insecta</taxon>
        <taxon>Pterygota</taxon>
        <taxon>Neoptera</taxon>
        <taxon>Endopterygota</taxon>
        <taxon>Coleoptera</taxon>
        <taxon>Polyphaga</taxon>
        <taxon>Cucujiformia</taxon>
        <taxon>Chrysomeloidea</taxon>
        <taxon>Cerambycidae</taxon>
        <taxon>Lamiinae</taxon>
        <taxon>Lamiini</taxon>
        <taxon>Anoplophora</taxon>
    </lineage>
</organism>
<evidence type="ECO:0000256" key="3">
    <source>
        <dbReference type="ARBA" id="ARBA00022692"/>
    </source>
</evidence>
<feature type="transmembrane region" description="Helical" evidence="6">
    <location>
        <begin position="300"/>
        <end position="321"/>
    </location>
</feature>
<protein>
    <recommendedName>
        <fullName evidence="6">Choline transporter-like protein</fullName>
    </recommendedName>
</protein>
<feature type="transmembrane region" description="Helical" evidence="6">
    <location>
        <begin position="154"/>
        <end position="181"/>
    </location>
</feature>
<keyword evidence="3 6" id="KW-0812">Transmembrane</keyword>
<evidence type="ECO:0000256" key="2">
    <source>
        <dbReference type="ARBA" id="ARBA00007168"/>
    </source>
</evidence>
<feature type="transmembrane region" description="Helical" evidence="6">
    <location>
        <begin position="64"/>
        <end position="85"/>
    </location>
</feature>
<dbReference type="GO" id="GO:0005886">
    <property type="term" value="C:plasma membrane"/>
    <property type="evidence" value="ECO:0007669"/>
    <property type="project" value="UniProtKB-SubCell"/>
</dbReference>
<evidence type="ECO:0000256" key="6">
    <source>
        <dbReference type="RuleBase" id="RU368066"/>
    </source>
</evidence>
<evidence type="ECO:0000313" key="7">
    <source>
        <dbReference type="EMBL" id="JAB64640.1"/>
    </source>
</evidence>
<sequence length="395" mass="44006">MAWRITLACSLSLAIGFTVLFLFRMATVVMVWGILAGVLIFLAAAMGGCWYLYTQARSENSQGFLVLAIFATVMFLILLCLVVFFRKKIALVIVLLKESMKATFAMPRLLLVPVLVLIAQLIILGAFTVTTIYMSSAGILAKQTDFYLIYRKNFVMIFAIIFNGCITIWAAQFVTAINYMVVAGAVSKWYFARDKNHLDSPIVTSTSITFKFHLGSVAFGSMIITIIVIIRSILSSLSRNRVVCFPAIERFVKFLSKNAYLLTAMHGQPFFKSGKRAVQIIIQNVVNIAAVNFIGNFILFMAHLLVVLLSVFVTFLVMLGADGTYIEFVYLIVVLVSIVVAAICFSIFETAIDTIFLCFCEDCTLNDGMSRPYAMSTALMEFMDNSKTIFAKKKM</sequence>
<proteinExistence type="inferred from homology"/>
<keyword evidence="5 6" id="KW-0472">Membrane</keyword>
<comment type="similarity">
    <text evidence="2 6">Belongs to the CTL (choline transporter-like) family.</text>
</comment>
<feature type="transmembrane region" description="Helical" evidence="6">
    <location>
        <begin position="5"/>
        <end position="23"/>
    </location>
</feature>
<dbReference type="InterPro" id="IPR007603">
    <property type="entry name" value="Choline_transptr-like"/>
</dbReference>
<accession>V5G3P1</accession>
<dbReference type="EMBL" id="GALX01003826">
    <property type="protein sequence ID" value="JAB64640.1"/>
    <property type="molecule type" value="Transcribed_RNA"/>
</dbReference>
<dbReference type="AlphaFoldDB" id="V5G3P1"/>
<keyword evidence="4 6" id="KW-1133">Transmembrane helix</keyword>
<dbReference type="PANTHER" id="PTHR12385:SF96">
    <property type="entry name" value="CHOLINE TRANSPORTER-LIKE PROTEIN"/>
    <property type="match status" value="1"/>
</dbReference>
<gene>
    <name evidence="7" type="primary">CTL1</name>
</gene>
<dbReference type="PANTHER" id="PTHR12385">
    <property type="entry name" value="CHOLINE TRANSPORTER-LIKE (SLC FAMILY 44)"/>
    <property type="match status" value="1"/>
</dbReference>